<gene>
    <name evidence="4" type="ORF">SAMN05421820_10473</name>
</gene>
<protein>
    <submittedName>
        <fullName evidence="4">Nitrous-oxide reductase</fullName>
    </submittedName>
</protein>
<dbReference type="CDD" id="cd04223">
    <property type="entry name" value="N2OR_C"/>
    <property type="match status" value="1"/>
</dbReference>
<dbReference type="Gene3D" id="2.130.10.10">
    <property type="entry name" value="YVTN repeat-like/Quinoprotein amine dehydrogenase"/>
    <property type="match status" value="1"/>
</dbReference>
<accession>A0A1G9U669</accession>
<name>A0A1G9U669_9SPHI</name>
<dbReference type="EMBL" id="FNGY01000004">
    <property type="protein sequence ID" value="SDM55378.1"/>
    <property type="molecule type" value="Genomic_DNA"/>
</dbReference>
<dbReference type="RefSeq" id="WP_083361832.1">
    <property type="nucleotide sequence ID" value="NZ_FNGY01000004.1"/>
</dbReference>
<comment type="subcellular location">
    <subcellularLocation>
        <location evidence="1">Cell envelope</location>
    </subcellularLocation>
</comment>
<organism evidence="4 5">
    <name type="scientific">Pedobacter steynii</name>
    <dbReference type="NCBI Taxonomy" id="430522"/>
    <lineage>
        <taxon>Bacteria</taxon>
        <taxon>Pseudomonadati</taxon>
        <taxon>Bacteroidota</taxon>
        <taxon>Sphingobacteriia</taxon>
        <taxon>Sphingobacteriales</taxon>
        <taxon>Sphingobacteriaceae</taxon>
        <taxon>Pedobacter</taxon>
    </lineage>
</organism>
<dbReference type="Proteomes" id="UP000183200">
    <property type="component" value="Unassembled WGS sequence"/>
</dbReference>
<keyword evidence="5" id="KW-1185">Reference proteome</keyword>
<sequence length="664" mass="73521">MRKFLYSVYSFASVLMLMNFSGCKPKSAGDATGSDAAGKVYVAPGKYDEMYNFVSGGFSGQVSVYGIPSGRLLRVIPVFSVDPEKGWGYSEETKPMLNTSHGEIPWGDQHHLDLSQTNGEIDGRWLFANENNTPRVARIDLKTFRTAEIIEIPNSAGNHSSPFITENTEYVVAGTRFSVPLDNDNGDVPISSYKKNFKGTLSFISVAPKDGEMKLAFQLLLPGMNFDLSHSGKGPSGGWFFFSCYNSEQAHTLLEVNASKRDKDYILAVNWKKAEEYVKQGKGKKIKANYVHNKYSESTHNATSTNEKETIVLDVKDFPDLVYMIPCPKSPHGCDVDPTGEYIVGSGKLAALIPVFSFSKIQKAIANKTYDGAYGGIPVLKYEAALYGEVKKPGLGPLHTEFDGKGNAYTTFFISSEIVKWNIKDLKILDRQPTYYSPGHLTIAGGNTKKPYGKYLIAYNKITKDRFLPTGPELAQSAQLFDISGDKMKLLLDYPTIGEPHYAQMAPASLISKNSQKIFKLEENKNPYVTMGEKNSKVVREGNKVHVYMTAMRSHFSPDNIEGIQVGDEVYFHVTNLEQDWDVPHGFGVKGNINAELLVMPGETSTLKWVPKKAGIFPFYCTDFCSALHQEMQGYVRVSPKGSNVPLTFSLGKNSEAADEALKK</sequence>
<dbReference type="SUPFAM" id="SSF49503">
    <property type="entry name" value="Cupredoxins"/>
    <property type="match status" value="1"/>
</dbReference>
<dbReference type="AlphaFoldDB" id="A0A1G9U669"/>
<dbReference type="InterPro" id="IPR041114">
    <property type="entry name" value="Nos_propeller"/>
</dbReference>
<keyword evidence="3" id="KW-0186">Copper</keyword>
<dbReference type="GO" id="GO:0030313">
    <property type="term" value="C:cell envelope"/>
    <property type="evidence" value="ECO:0007669"/>
    <property type="project" value="UniProtKB-SubCell"/>
</dbReference>
<dbReference type="InterPro" id="IPR051403">
    <property type="entry name" value="NosZ/Cyto_c_oxidase_sub2"/>
</dbReference>
<dbReference type="InterPro" id="IPR008972">
    <property type="entry name" value="Cupredoxin"/>
</dbReference>
<dbReference type="PROSITE" id="PS00078">
    <property type="entry name" value="COX2"/>
    <property type="match status" value="1"/>
</dbReference>
<dbReference type="PANTHER" id="PTHR42838">
    <property type="entry name" value="CYTOCHROME C OXIDASE SUBUNIT II"/>
    <property type="match status" value="1"/>
</dbReference>
<dbReference type="InterPro" id="IPR034205">
    <property type="entry name" value="N2OR_C"/>
</dbReference>
<evidence type="ECO:0000313" key="4">
    <source>
        <dbReference type="EMBL" id="SDM55378.1"/>
    </source>
</evidence>
<dbReference type="InterPro" id="IPR026468">
    <property type="entry name" value="Nitrous_oxide_Rdtase_Sec-dep"/>
</dbReference>
<evidence type="ECO:0000256" key="2">
    <source>
        <dbReference type="ARBA" id="ARBA00022723"/>
    </source>
</evidence>
<proteinExistence type="predicted"/>
<dbReference type="OrthoDB" id="9759695at2"/>
<evidence type="ECO:0000256" key="1">
    <source>
        <dbReference type="ARBA" id="ARBA00004196"/>
    </source>
</evidence>
<evidence type="ECO:0000313" key="5">
    <source>
        <dbReference type="Proteomes" id="UP000183200"/>
    </source>
</evidence>
<dbReference type="Pfam" id="PF18764">
    <property type="entry name" value="nos_propeller"/>
    <property type="match status" value="1"/>
</dbReference>
<dbReference type="SUPFAM" id="SSF50974">
    <property type="entry name" value="Nitrous oxide reductase, N-terminal domain"/>
    <property type="match status" value="1"/>
</dbReference>
<reference evidence="5" key="1">
    <citation type="submission" date="2016-10" db="EMBL/GenBank/DDBJ databases">
        <authorList>
            <person name="Varghese N."/>
            <person name="Submissions S."/>
        </authorList>
    </citation>
    <scope>NUCLEOTIDE SEQUENCE [LARGE SCALE GENOMIC DNA]</scope>
    <source>
        <strain evidence="5">DSM 19110</strain>
    </source>
</reference>
<dbReference type="InterPro" id="IPR011045">
    <property type="entry name" value="N2O_reductase_N"/>
</dbReference>
<evidence type="ECO:0000256" key="3">
    <source>
        <dbReference type="ARBA" id="ARBA00023008"/>
    </source>
</evidence>
<dbReference type="NCBIfam" id="TIGR04246">
    <property type="entry name" value="nitrous_NosZ_Gp"/>
    <property type="match status" value="1"/>
</dbReference>
<dbReference type="PANTHER" id="PTHR42838:SF2">
    <property type="entry name" value="NITROUS-OXIDE REDUCTASE"/>
    <property type="match status" value="1"/>
</dbReference>
<dbReference type="InterPro" id="IPR001505">
    <property type="entry name" value="Copper_CuA"/>
</dbReference>
<keyword evidence="2" id="KW-0479">Metal-binding</keyword>
<dbReference type="InterPro" id="IPR015943">
    <property type="entry name" value="WD40/YVTN_repeat-like_dom_sf"/>
</dbReference>
<dbReference type="GO" id="GO:0005507">
    <property type="term" value="F:copper ion binding"/>
    <property type="evidence" value="ECO:0007669"/>
    <property type="project" value="InterPro"/>
</dbReference>
<dbReference type="Gene3D" id="2.60.40.420">
    <property type="entry name" value="Cupredoxins - blue copper proteins"/>
    <property type="match status" value="1"/>
</dbReference>